<dbReference type="Pfam" id="PF11865">
    <property type="entry name" value="mTOR_dom"/>
    <property type="match status" value="1"/>
</dbReference>
<dbReference type="Gene3D" id="1.20.120.150">
    <property type="entry name" value="FKBP12-rapamycin binding domain"/>
    <property type="match status" value="1"/>
</dbReference>
<keyword evidence="3" id="KW-0723">Serine/threonine-protein kinase</keyword>
<dbReference type="SMART" id="SM01343">
    <property type="entry name" value="FATC"/>
    <property type="match status" value="1"/>
</dbReference>
<evidence type="ECO:0000256" key="7">
    <source>
        <dbReference type="ARBA" id="ARBA00022777"/>
    </source>
</evidence>
<dbReference type="InterPro" id="IPR057564">
    <property type="entry name" value="HEAT_ATR"/>
</dbReference>
<dbReference type="SMART" id="SM01345">
    <property type="entry name" value="Rapamycin_bind"/>
    <property type="match status" value="1"/>
</dbReference>
<dbReference type="PROSITE" id="PS50077">
    <property type="entry name" value="HEAT_REPEAT"/>
    <property type="match status" value="1"/>
</dbReference>
<dbReference type="FunFam" id="1.10.1070.11:FF:000029">
    <property type="entry name" value="Serine/threonine-protein kinase TOR"/>
    <property type="match status" value="1"/>
</dbReference>
<evidence type="ECO:0000256" key="12">
    <source>
        <dbReference type="PROSITE-ProRule" id="PRU00103"/>
    </source>
</evidence>
<evidence type="ECO:0000256" key="2">
    <source>
        <dbReference type="ARBA" id="ARBA00012513"/>
    </source>
</evidence>
<comment type="catalytic activity">
    <reaction evidence="11">
        <text>L-seryl-[protein] + ATP = O-phospho-L-seryl-[protein] + ADP + H(+)</text>
        <dbReference type="Rhea" id="RHEA:17989"/>
        <dbReference type="Rhea" id="RHEA-COMP:9863"/>
        <dbReference type="Rhea" id="RHEA-COMP:11604"/>
        <dbReference type="ChEBI" id="CHEBI:15378"/>
        <dbReference type="ChEBI" id="CHEBI:29999"/>
        <dbReference type="ChEBI" id="CHEBI:30616"/>
        <dbReference type="ChEBI" id="CHEBI:83421"/>
        <dbReference type="ChEBI" id="CHEBI:456216"/>
        <dbReference type="EC" id="2.7.11.1"/>
    </reaction>
</comment>
<dbReference type="InterPro" id="IPR011989">
    <property type="entry name" value="ARM-like"/>
</dbReference>
<evidence type="ECO:0000259" key="13">
    <source>
        <dbReference type="PROSITE" id="PS50290"/>
    </source>
</evidence>
<evidence type="ECO:0000256" key="3">
    <source>
        <dbReference type="ARBA" id="ARBA00022527"/>
    </source>
</evidence>
<dbReference type="EC" id="2.7.11.1" evidence="2"/>
<dbReference type="FunFam" id="3.30.1010.10:FF:000006">
    <property type="entry name" value="Serine/threonine-protein kinase TOR"/>
    <property type="match status" value="1"/>
</dbReference>
<evidence type="ECO:0000256" key="6">
    <source>
        <dbReference type="ARBA" id="ARBA00022741"/>
    </source>
</evidence>
<dbReference type="Proteomes" id="UP000077684">
    <property type="component" value="Unassembled WGS sequence"/>
</dbReference>
<dbReference type="Gene3D" id="1.25.40.10">
    <property type="entry name" value="Tetratricopeptide repeat domain"/>
    <property type="match status" value="1"/>
</dbReference>
<keyword evidence="4" id="KW-0808">Transferase</keyword>
<keyword evidence="5" id="KW-0677">Repeat</keyword>
<dbReference type="InterPro" id="IPR050517">
    <property type="entry name" value="DDR_Repair_Kinase"/>
</dbReference>
<sequence>MDGKNGSRHPHTGPNGHVYNEAVWRMFMNLKNKNPAVRHAASLELREHVKHIPVELRFDPNSPLNSDLSPLMFDITHTPVPHEKLGGIAAIDQLIDLDMGPGDEAKRYLYRLYQLLRHNLPTNNAEVIAEASKALGRIVKVAGASFTDQFIDMETERALTLLGERDEFGRYAACCIIRELAYNVPNLLYPFVTRILDQRIWVALRDSKLHVREGAADALGACLQILYSRQKQMGSQIFSNIWIEANKGLMRKLPSPLPPETVHGSLLAVHQLLSHSGTFMRDHLAEACDAIIPLHQSRDAQIRNTVSLLIPQLAQYDPSFFEKRLTGVVNALVDQVRKDKGNQETWEQTFKAMGLLSAAMGGKMKNHIEVIVSCLKEGLLMRGKKNAPAEKNMFECIGYLATAVGPHLSLYMQELLNLMFACSLSQELVDALERLVNAIGPLLRTVQERLLDKLSMVLIGEPYRPLGPPFRPGVVSRDVVAHGVATENAETIVIALNTLGWFNFSGQMLGDFVRTCTLPYLEDDNVEVRKAAAISCAKRFSQDPICYQVSIHAIEIVNDVLDKLISVGIADPDPRLRYLVLQHLEGFDRHLAQAEYVKTLFIALNDEDFAVRSIATTIIGRLAKENPAWVMPSLRKALIQLLTELEYSSASRKKEQAAKLLTELLKSSQHLVKSYAIPMLHVLLPKAKDEDPGVAARVIECLGELAKVGGEDLSGSVNDLLALSVDQLNANMGVGNVAKRDAALRTLGLVVSNCGYEENPYLQYRTLLGNFIKILRTEQTASVRRETIRVMGVLGALDPYRYKLLDRSFGDSASEANKEGSVDLFELAMTAGPTSTEYYQNVAVEALLGVLRDNTLTAHHYLAIEGLTYMFTTQGLKCVNFLPQIIPAFLNVVRSCPAANAESYYSKLTQLVGVIKQHIRNYLPQIFALIKDKWAATPNAQGPIVTLVQALARALEGEFKAFLPQLLPNMIQTLEADVASRREAAMRRILDTFGVLGANLEEYLQLVLPAIIKVLENPDAPIKLRIAAAQTLGTLARRLNICDHASKVVQPLLRCLKTGPPELRSTIMDTLTIIGVQLGGHFIIFIPAINKVTFQQRIQHGRYEQLVAKVLNGDRIPAELAGPDPAIAAKVPEAPVADPQQMQVNQQHLKHAWDTSNVSTAEDWREWLRRMAVEFLRESPSHALRACRTLAENYQPIAFELFNAAFVSCFRMLYDQYRSDLVKAIELALHSPDVPDQVVLTILNLAEFTEHDSEDLLIPIRVLGDCALKYGSHAKALHYKETEYMQQPSPEILESLIDINTKLQNADAALGALNMAKASFDVSVHQEWFEKLHRWEDALHAYDEKLKIKPDSWTSNFGRMRCLHALGEWEQLSDLVHDRWTNPGVRQDQLNKMAPLAAAAAWSLGHWDRMDDYIGAMRSDSSERSFYRALGYVHRAQADQAQKQIDRARDHLDMELSSAFNESYGRAYSLIVRTQMLSELEEALAYKTTFRDQRDRQASIRSMWMKRLEMCQPEVDVWQRILSVRSIVLTPEEDIDSWIKFANLCRKSGRMVLAQKTINSLLGADPRQWESQGDQAPPPVIYAHLKFSWAQGMKAVSLGFLREFTKNLANDLGLGPRDDGMPTDDWNPPTVQQKDARLLARCYFKQAQWQVDMNEKWVTDNDCDVIWSYWRATQLDRNWYKAWHAWALANFDVITYQGRHGGAKELMENSIVPAIEGFFRSIALAQGSSLQDTLRLLTLWFDFGDQVNVNEAVREGLRNVSIDTWLGVIPQIVARFENPSERVRGLIHVLMCELGKAHPQALVYALGVASKSPLPLRAKVADDIMQEIRKHFPDLVEQTEVVTRELIRVAILWHEMWNEALEEASRLYFTEHNIDAMFATLQPLHDLLEKPPETLKEQSFLQVYGRELSDAWSCANRYKRYGEIADLNQAWNVYYDAFRRIQKQLPVSTTPQLDLQYCSPRLLEVRNLELAVPGTYEVGRPLVTIRQFEQNVIVMTSKQRPRRLKLRGSDGRTYQYLLKGHEDTRQDERVMQLFGLVNTLLSTDAECYKRRLDIRRYAIIPLSPNAGMIHWVEDTDTMHVLIKEYREQEKILLNIEHRLMLQMAPDYEHLTLLQKVEVFQYALDNTGGQDLYRMMWLRSRNSEVWLERRTTYTRSIGTASMTGYILGLGDRHPSNLLFHRLTGQIVNIDFGDCFEFAAMRVKYPERIPFRLTRMLVNAMEIGGLKGTFRITSEHVMRVLRDNKESVLALLEAFVHDPLITWKLATIDTKPGAGGEKSKYVNAAAGERHAHNDEVHVNRAGQIMERIENKLKGRDFDEDETLPVPKQVEKLVHEATSLFNLAPAFLGWCSFW</sequence>
<feature type="domain" description="PI3K/PI4K catalytic" evidence="13">
    <location>
        <begin position="1988"/>
        <end position="2311"/>
    </location>
</feature>
<dbReference type="InterPro" id="IPR003152">
    <property type="entry name" value="FATC_dom"/>
</dbReference>
<comment type="catalytic activity">
    <reaction evidence="10">
        <text>L-threonyl-[protein] + ATP = O-phospho-L-threonyl-[protein] + ADP + H(+)</text>
        <dbReference type="Rhea" id="RHEA:46608"/>
        <dbReference type="Rhea" id="RHEA-COMP:11060"/>
        <dbReference type="Rhea" id="RHEA-COMP:11605"/>
        <dbReference type="ChEBI" id="CHEBI:15378"/>
        <dbReference type="ChEBI" id="CHEBI:30013"/>
        <dbReference type="ChEBI" id="CHEBI:30616"/>
        <dbReference type="ChEBI" id="CHEBI:61977"/>
        <dbReference type="ChEBI" id="CHEBI:456216"/>
        <dbReference type="EC" id="2.7.11.1"/>
    </reaction>
</comment>
<dbReference type="GO" id="GO:0005634">
    <property type="term" value="C:nucleus"/>
    <property type="evidence" value="ECO:0007669"/>
    <property type="project" value="TreeGrafter"/>
</dbReference>
<dbReference type="InterPro" id="IPR014009">
    <property type="entry name" value="PIK_FAT"/>
</dbReference>
<keyword evidence="9" id="KW-0131">Cell cycle</keyword>
<dbReference type="Gene3D" id="1.25.10.10">
    <property type="entry name" value="Leucine-rich Repeat Variant"/>
    <property type="match status" value="3"/>
</dbReference>
<dbReference type="CDD" id="cd05169">
    <property type="entry name" value="PIKKc_TOR"/>
    <property type="match status" value="1"/>
</dbReference>
<dbReference type="Pfam" id="PF00454">
    <property type="entry name" value="PI3_PI4_kinase"/>
    <property type="match status" value="1"/>
</dbReference>
<proteinExistence type="inferred from homology"/>
<dbReference type="GO" id="GO:0005524">
    <property type="term" value="F:ATP binding"/>
    <property type="evidence" value="ECO:0007669"/>
    <property type="project" value="UniProtKB-KW"/>
</dbReference>
<gene>
    <name evidence="16" type="ORF">A4X06_0g53</name>
</gene>
<dbReference type="InterPro" id="IPR016024">
    <property type="entry name" value="ARM-type_fold"/>
</dbReference>
<dbReference type="GO" id="GO:0004674">
    <property type="term" value="F:protein serine/threonine kinase activity"/>
    <property type="evidence" value="ECO:0007669"/>
    <property type="project" value="UniProtKB-KW"/>
</dbReference>
<dbReference type="GO" id="GO:0005886">
    <property type="term" value="C:plasma membrane"/>
    <property type="evidence" value="ECO:0007669"/>
    <property type="project" value="UniProtKB-ARBA"/>
</dbReference>
<dbReference type="SMART" id="SM00146">
    <property type="entry name" value="PI3Kc"/>
    <property type="match status" value="1"/>
</dbReference>
<dbReference type="FunFam" id="1.25.10.10:FF:000371">
    <property type="entry name" value="Serine/threonine-protein kinase TOR"/>
    <property type="match status" value="1"/>
</dbReference>
<dbReference type="Gene3D" id="1.10.1070.11">
    <property type="entry name" value="Phosphatidylinositol 3-/4-kinase, catalytic domain"/>
    <property type="match status" value="1"/>
</dbReference>
<evidence type="ECO:0000256" key="1">
    <source>
        <dbReference type="ARBA" id="ARBA00011031"/>
    </source>
</evidence>
<dbReference type="Pfam" id="PF08771">
    <property type="entry name" value="FRB_dom"/>
    <property type="match status" value="1"/>
</dbReference>
<evidence type="ECO:0000313" key="17">
    <source>
        <dbReference type="Proteomes" id="UP000077684"/>
    </source>
</evidence>
<dbReference type="SMART" id="SM01346">
    <property type="entry name" value="DUF3385"/>
    <property type="match status" value="1"/>
</dbReference>
<keyword evidence="8" id="KW-0067">ATP-binding</keyword>
<dbReference type="PROSITE" id="PS50290">
    <property type="entry name" value="PI3_4_KINASE_3"/>
    <property type="match status" value="1"/>
</dbReference>
<evidence type="ECO:0000256" key="9">
    <source>
        <dbReference type="ARBA" id="ARBA00023306"/>
    </source>
</evidence>
<dbReference type="GO" id="GO:0038202">
    <property type="term" value="P:TORC1 signaling"/>
    <property type="evidence" value="ECO:0007669"/>
    <property type="project" value="TreeGrafter"/>
</dbReference>
<evidence type="ECO:0000256" key="4">
    <source>
        <dbReference type="ARBA" id="ARBA00022679"/>
    </source>
</evidence>
<dbReference type="Pfam" id="PF23593">
    <property type="entry name" value="HEAT_ATR"/>
    <property type="match status" value="1"/>
</dbReference>
<evidence type="ECO:0000313" key="16">
    <source>
        <dbReference type="EMBL" id="KAE8256138.1"/>
    </source>
</evidence>
<dbReference type="Pfam" id="PF02260">
    <property type="entry name" value="FATC"/>
    <property type="match status" value="1"/>
</dbReference>
<dbReference type="PANTHER" id="PTHR11139">
    <property type="entry name" value="ATAXIA TELANGIECTASIA MUTATED ATM -RELATED"/>
    <property type="match status" value="1"/>
</dbReference>
<dbReference type="GO" id="GO:0005737">
    <property type="term" value="C:cytoplasm"/>
    <property type="evidence" value="ECO:0007669"/>
    <property type="project" value="TreeGrafter"/>
</dbReference>
<dbReference type="InterPro" id="IPR003151">
    <property type="entry name" value="PIK-rel_kinase_FAT"/>
</dbReference>
<evidence type="ECO:0000256" key="5">
    <source>
        <dbReference type="ARBA" id="ARBA00022737"/>
    </source>
</evidence>
<dbReference type="Pfam" id="PF02259">
    <property type="entry name" value="FAT"/>
    <property type="match status" value="1"/>
</dbReference>
<dbReference type="PROSITE" id="PS51189">
    <property type="entry name" value="FAT"/>
    <property type="match status" value="1"/>
</dbReference>
<evidence type="ECO:0000256" key="11">
    <source>
        <dbReference type="ARBA" id="ARBA00048679"/>
    </source>
</evidence>
<dbReference type="InterPro" id="IPR024585">
    <property type="entry name" value="mTOR_dom"/>
</dbReference>
<dbReference type="GO" id="GO:0031931">
    <property type="term" value="C:TORC1 complex"/>
    <property type="evidence" value="ECO:0007669"/>
    <property type="project" value="TreeGrafter"/>
</dbReference>
<dbReference type="InterPro" id="IPR026683">
    <property type="entry name" value="TOR_cat"/>
</dbReference>
<dbReference type="SUPFAM" id="SSF48371">
    <property type="entry name" value="ARM repeat"/>
    <property type="match status" value="2"/>
</dbReference>
<keyword evidence="6" id="KW-0547">Nucleotide-binding</keyword>
<dbReference type="InterPro" id="IPR011009">
    <property type="entry name" value="Kinase-like_dom_sf"/>
</dbReference>
<feature type="domain" description="FATC" evidence="15">
    <location>
        <begin position="2319"/>
        <end position="2351"/>
    </location>
</feature>
<dbReference type="GO" id="GO:0080090">
    <property type="term" value="P:regulation of primary metabolic process"/>
    <property type="evidence" value="ECO:0007669"/>
    <property type="project" value="UniProtKB-ARBA"/>
</dbReference>
<evidence type="ECO:0000256" key="8">
    <source>
        <dbReference type="ARBA" id="ARBA00022840"/>
    </source>
</evidence>
<dbReference type="InterPro" id="IPR036738">
    <property type="entry name" value="FRB_sf"/>
</dbReference>
<accession>A0A8X7T1J9</accession>
<dbReference type="PANTHER" id="PTHR11139:SF9">
    <property type="entry name" value="SERINE_THREONINE-PROTEIN KINASE MTOR"/>
    <property type="match status" value="1"/>
</dbReference>
<name>A0A8X7T1J9_9BASI</name>
<dbReference type="InterPro" id="IPR021133">
    <property type="entry name" value="HEAT_type_2"/>
</dbReference>
<dbReference type="InterPro" id="IPR000403">
    <property type="entry name" value="PI3/4_kinase_cat_dom"/>
</dbReference>
<dbReference type="SUPFAM" id="SSF56112">
    <property type="entry name" value="Protein kinase-like (PK-like)"/>
    <property type="match status" value="1"/>
</dbReference>
<dbReference type="EMBL" id="LWDE02000003">
    <property type="protein sequence ID" value="KAE8256138.1"/>
    <property type="molecule type" value="Genomic_DNA"/>
</dbReference>
<protein>
    <recommendedName>
        <fullName evidence="2">non-specific serine/threonine protein kinase</fullName>
        <ecNumber evidence="2">2.7.11.1</ecNumber>
    </recommendedName>
</protein>
<dbReference type="InterPro" id="IPR009076">
    <property type="entry name" value="FRB_dom"/>
</dbReference>
<dbReference type="GO" id="GO:0016242">
    <property type="term" value="P:negative regulation of macroautophagy"/>
    <property type="evidence" value="ECO:0007669"/>
    <property type="project" value="TreeGrafter"/>
</dbReference>
<evidence type="ECO:0000259" key="14">
    <source>
        <dbReference type="PROSITE" id="PS51189"/>
    </source>
</evidence>
<feature type="domain" description="FAT" evidence="14">
    <location>
        <begin position="1262"/>
        <end position="1812"/>
    </location>
</feature>
<dbReference type="GO" id="GO:0031932">
    <property type="term" value="C:TORC2 complex"/>
    <property type="evidence" value="ECO:0007669"/>
    <property type="project" value="TreeGrafter"/>
</dbReference>
<reference evidence="16" key="2">
    <citation type="journal article" date="2019" name="IMA Fungus">
        <title>Genome sequencing and comparison of five Tilletia species to identify candidate genes for the detection of regulated species infecting wheat.</title>
        <authorList>
            <person name="Nguyen H.D.T."/>
            <person name="Sultana T."/>
            <person name="Kesanakurti P."/>
            <person name="Hambleton S."/>
        </authorList>
    </citation>
    <scope>NUCLEOTIDE SEQUENCE</scope>
    <source>
        <strain evidence="16">DAOMC 236426</strain>
    </source>
</reference>
<dbReference type="SUPFAM" id="SSF47212">
    <property type="entry name" value="FKBP12-rapamycin-binding domain of FKBP-rapamycin-associated protein (FRAP)"/>
    <property type="match status" value="1"/>
</dbReference>
<organism evidence="16 17">
    <name type="scientific">Tilletia controversa</name>
    <name type="common">dwarf bunt fungus</name>
    <dbReference type="NCBI Taxonomy" id="13291"/>
    <lineage>
        <taxon>Eukaryota</taxon>
        <taxon>Fungi</taxon>
        <taxon>Dikarya</taxon>
        <taxon>Basidiomycota</taxon>
        <taxon>Ustilaginomycotina</taxon>
        <taxon>Exobasidiomycetes</taxon>
        <taxon>Tilletiales</taxon>
        <taxon>Tilletiaceae</taxon>
        <taxon>Tilletia</taxon>
    </lineage>
</organism>
<comment type="similarity">
    <text evidence="1">Belongs to the PI3/PI4-kinase family.</text>
</comment>
<keyword evidence="17" id="KW-1185">Reference proteome</keyword>
<dbReference type="Gene3D" id="3.30.1010.10">
    <property type="entry name" value="Phosphatidylinositol 3-kinase Catalytic Subunit, Chain A, domain 4"/>
    <property type="match status" value="1"/>
</dbReference>
<comment type="caution">
    <text evidence="16">The sequence shown here is derived from an EMBL/GenBank/DDBJ whole genome shotgun (WGS) entry which is preliminary data.</text>
</comment>
<dbReference type="InterPro" id="IPR036940">
    <property type="entry name" value="PI3/4_kinase_cat_sf"/>
</dbReference>
<dbReference type="FunFam" id="1.20.120.150:FF:000001">
    <property type="entry name" value="Serine/threonine-protein kinase TOR"/>
    <property type="match status" value="1"/>
</dbReference>
<dbReference type="GO" id="GO:0044877">
    <property type="term" value="F:protein-containing complex binding"/>
    <property type="evidence" value="ECO:0007669"/>
    <property type="project" value="InterPro"/>
</dbReference>
<keyword evidence="7" id="KW-0418">Kinase</keyword>
<dbReference type="InterPro" id="IPR011990">
    <property type="entry name" value="TPR-like_helical_dom_sf"/>
</dbReference>
<feature type="repeat" description="HEAT" evidence="12">
    <location>
        <begin position="1007"/>
        <end position="1040"/>
    </location>
</feature>
<reference evidence="16" key="1">
    <citation type="submission" date="2016-04" db="EMBL/GenBank/DDBJ databases">
        <authorList>
            <person name="Nguyen H.D."/>
            <person name="Samba Siva P."/>
            <person name="Cullis J."/>
            <person name="Levesque C.A."/>
            <person name="Hambleton S."/>
        </authorList>
    </citation>
    <scope>NUCLEOTIDE SEQUENCE</scope>
    <source>
        <strain evidence="16">DAOMC 236426</strain>
    </source>
</reference>
<dbReference type="PROSITE" id="PS51190">
    <property type="entry name" value="FATC"/>
    <property type="match status" value="1"/>
</dbReference>
<evidence type="ECO:0000259" key="15">
    <source>
        <dbReference type="PROSITE" id="PS51190"/>
    </source>
</evidence>
<evidence type="ECO:0000256" key="10">
    <source>
        <dbReference type="ARBA" id="ARBA00047899"/>
    </source>
</evidence>